<keyword evidence="1" id="KW-0472">Membrane</keyword>
<keyword evidence="3" id="KW-1185">Reference proteome</keyword>
<organism evidence="2 3">
    <name type="scientific">Streptomyces xinghaiensis</name>
    <dbReference type="NCBI Taxonomy" id="1038928"/>
    <lineage>
        <taxon>Bacteria</taxon>
        <taxon>Bacillati</taxon>
        <taxon>Actinomycetota</taxon>
        <taxon>Actinomycetes</taxon>
        <taxon>Kitasatosporales</taxon>
        <taxon>Streptomycetaceae</taxon>
        <taxon>Streptomyces</taxon>
    </lineage>
</organism>
<sequence length="62" mass="6337">MVVTISLVVLFGAALAALLKFKSLGFGSAFVAVMFGFYLASTGAAEPVNDLTAAVVNAVRDL</sequence>
<dbReference type="RefSeq" id="WP_043466779.1">
    <property type="nucleotide sequence ID" value="NZ_CP134822.1"/>
</dbReference>
<reference evidence="2 3" key="1">
    <citation type="journal article" date="2014" name="Genome Announc.">
        <title>Draft Genome Sequence of Streptomyces fradiae ATCC 19609, a Strain Highly Sensitive to Antibiotics.</title>
        <authorList>
            <person name="Bekker O.B."/>
            <person name="Klimina K.M."/>
            <person name="Vatlin A.A."/>
            <person name="Zakharevich N.V."/>
            <person name="Kasianov A.S."/>
            <person name="Danilenko V.N."/>
        </authorList>
    </citation>
    <scope>NUCLEOTIDE SEQUENCE [LARGE SCALE GENOMIC DNA]</scope>
    <source>
        <strain evidence="2 3">ATCC 19609</strain>
    </source>
</reference>
<evidence type="ECO:0000256" key="1">
    <source>
        <dbReference type="SAM" id="Phobius"/>
    </source>
</evidence>
<feature type="transmembrane region" description="Helical" evidence="1">
    <location>
        <begin position="26"/>
        <end position="45"/>
    </location>
</feature>
<proteinExistence type="predicted"/>
<evidence type="ECO:0000313" key="3">
    <source>
        <dbReference type="Proteomes" id="UP000028058"/>
    </source>
</evidence>
<dbReference type="EMBL" id="JNAD02000008">
    <property type="protein sequence ID" value="RKM94438.1"/>
    <property type="molecule type" value="Genomic_DNA"/>
</dbReference>
<evidence type="ECO:0000313" key="2">
    <source>
        <dbReference type="EMBL" id="RKM94438.1"/>
    </source>
</evidence>
<dbReference type="Proteomes" id="UP000028058">
    <property type="component" value="Unassembled WGS sequence"/>
</dbReference>
<gene>
    <name evidence="2" type="ORF">SFRA_018305</name>
</gene>
<keyword evidence="1" id="KW-0812">Transmembrane</keyword>
<name>A0A3R7J2B9_9ACTN</name>
<accession>A0A3R7J2B9</accession>
<dbReference type="AlphaFoldDB" id="A0A3R7J2B9"/>
<comment type="caution">
    <text evidence="2">The sequence shown here is derived from an EMBL/GenBank/DDBJ whole genome shotgun (WGS) entry which is preliminary data.</text>
</comment>
<protein>
    <recommendedName>
        <fullName evidence="4">DUF2304 family protein</fullName>
    </recommendedName>
</protein>
<keyword evidence="1" id="KW-1133">Transmembrane helix</keyword>
<evidence type="ECO:0008006" key="4">
    <source>
        <dbReference type="Google" id="ProtNLM"/>
    </source>
</evidence>
<dbReference type="OrthoDB" id="3873412at2"/>